<dbReference type="InterPro" id="IPR036188">
    <property type="entry name" value="FAD/NAD-bd_sf"/>
</dbReference>
<dbReference type="Proteomes" id="UP000006001">
    <property type="component" value="Unassembled WGS sequence"/>
</dbReference>
<feature type="domain" description="FMN-binding" evidence="9">
    <location>
        <begin position="38"/>
        <end position="112"/>
    </location>
</feature>
<dbReference type="InterPro" id="IPR003953">
    <property type="entry name" value="FAD-dep_OxRdtase_2_FAD-bd"/>
</dbReference>
<dbReference type="InterPro" id="IPR050315">
    <property type="entry name" value="FAD-oxidoreductase_2"/>
</dbReference>
<keyword evidence="4 8" id="KW-0285">Flavoprotein</keyword>
<dbReference type="Gene3D" id="3.90.700.10">
    <property type="entry name" value="Succinate dehydrogenase/fumarate reductase flavoprotein, catalytic domain"/>
    <property type="match status" value="1"/>
</dbReference>
<reference evidence="10" key="1">
    <citation type="submission" date="2009-10" db="EMBL/GenBank/DDBJ databases">
        <authorList>
            <person name="Weinstock G."/>
            <person name="Sodergren E."/>
            <person name="Clifton S."/>
            <person name="Fulton L."/>
            <person name="Fulton B."/>
            <person name="Courtney L."/>
            <person name="Fronick C."/>
            <person name="Harrison M."/>
            <person name="Strong C."/>
            <person name="Farmer C."/>
            <person name="Delahaunty K."/>
            <person name="Markovic C."/>
            <person name="Hall O."/>
            <person name="Minx P."/>
            <person name="Tomlinson C."/>
            <person name="Mitreva M."/>
            <person name="Nelson J."/>
            <person name="Hou S."/>
            <person name="Wollam A."/>
            <person name="Pepin K.H."/>
            <person name="Johnson M."/>
            <person name="Bhonagiri V."/>
            <person name="Nash W.E."/>
            <person name="Warren W."/>
            <person name="Chinwalla A."/>
            <person name="Mardis E.R."/>
            <person name="Wilson R.K."/>
        </authorList>
    </citation>
    <scope>NUCLEOTIDE SEQUENCE [LARGE SCALE GENOMIC DNA]</scope>
    <source>
        <strain evidence="10">ATCC 700122</strain>
    </source>
</reference>
<dbReference type="PANTHER" id="PTHR43400">
    <property type="entry name" value="FUMARATE REDUCTASE"/>
    <property type="match status" value="1"/>
</dbReference>
<evidence type="ECO:0000256" key="2">
    <source>
        <dbReference type="ARBA" id="ARBA00013137"/>
    </source>
</evidence>
<dbReference type="InterPro" id="IPR027477">
    <property type="entry name" value="Succ_DH/fumarate_Rdtase_cat_sf"/>
</dbReference>
<dbReference type="HOGENOM" id="CLU_011398_4_0_11"/>
<dbReference type="PRINTS" id="PR00368">
    <property type="entry name" value="FADPNR"/>
</dbReference>
<keyword evidence="6 8" id="KW-0560">Oxidoreductase</keyword>
<comment type="catalytic activity">
    <reaction evidence="7 8">
        <text>dihydrourocanate + A = urocanate + AH2</text>
        <dbReference type="Rhea" id="RHEA:36059"/>
        <dbReference type="ChEBI" id="CHEBI:13193"/>
        <dbReference type="ChEBI" id="CHEBI:17499"/>
        <dbReference type="ChEBI" id="CHEBI:27247"/>
        <dbReference type="ChEBI" id="CHEBI:72991"/>
        <dbReference type="EC" id="1.3.99.33"/>
    </reaction>
</comment>
<comment type="caution">
    <text evidence="10">The sequence shown here is derived from an EMBL/GenBank/DDBJ whole genome shotgun (WGS) entry which is preliminary data.</text>
</comment>
<dbReference type="EMBL" id="ACUX02000016">
    <property type="protein sequence ID" value="EEZ60688.1"/>
    <property type="molecule type" value="Genomic_DNA"/>
</dbReference>
<evidence type="ECO:0000256" key="1">
    <source>
        <dbReference type="ARBA" id="ARBA00008040"/>
    </source>
</evidence>
<name>D0WI21_SLAES</name>
<evidence type="ECO:0000256" key="4">
    <source>
        <dbReference type="ARBA" id="ARBA00022630"/>
    </source>
</evidence>
<dbReference type="InterPro" id="IPR007329">
    <property type="entry name" value="FMN-bd"/>
</dbReference>
<dbReference type="GO" id="GO:0016020">
    <property type="term" value="C:membrane"/>
    <property type="evidence" value="ECO:0007669"/>
    <property type="project" value="InterPro"/>
</dbReference>
<dbReference type="SUPFAM" id="SSF51905">
    <property type="entry name" value="FAD/NAD(P)-binding domain"/>
    <property type="match status" value="1"/>
</dbReference>
<dbReference type="EC" id="1.3.99.33" evidence="2 8"/>
<proteinExistence type="inferred from homology"/>
<evidence type="ECO:0000256" key="7">
    <source>
        <dbReference type="ARBA" id="ARBA00049922"/>
    </source>
</evidence>
<dbReference type="GO" id="GO:0033765">
    <property type="term" value="F:steroid dehydrogenase activity, acting on the CH-CH group of donors"/>
    <property type="evidence" value="ECO:0007669"/>
    <property type="project" value="UniProtKB-ARBA"/>
</dbReference>
<comment type="cofactor">
    <cofactor evidence="8">
        <name>FAD</name>
        <dbReference type="ChEBI" id="CHEBI:57692"/>
    </cofactor>
    <text evidence="8">Binds 1 FAD per subunit.</text>
</comment>
<comment type="cofactor">
    <cofactor evidence="8">
        <name>FMN</name>
        <dbReference type="ChEBI" id="CHEBI:58210"/>
    </cofactor>
    <text evidence="8">Binds 1 or 2 FMN covalently per subunit.</text>
</comment>
<evidence type="ECO:0000256" key="6">
    <source>
        <dbReference type="ARBA" id="ARBA00023002"/>
    </source>
</evidence>
<dbReference type="GO" id="GO:0010181">
    <property type="term" value="F:FMN binding"/>
    <property type="evidence" value="ECO:0007669"/>
    <property type="project" value="InterPro"/>
</dbReference>
<dbReference type="Gene3D" id="3.50.50.60">
    <property type="entry name" value="FAD/NAD(P)-binding domain"/>
    <property type="match status" value="1"/>
</dbReference>
<dbReference type="PRINTS" id="PR00411">
    <property type="entry name" value="PNDRDTASEI"/>
</dbReference>
<dbReference type="eggNOG" id="COG3976">
    <property type="taxonomic scope" value="Bacteria"/>
</dbReference>
<dbReference type="NCBIfam" id="TIGR01813">
    <property type="entry name" value="flavo_cyto_c"/>
    <property type="match status" value="1"/>
</dbReference>
<accession>D0WI21</accession>
<evidence type="ECO:0000256" key="8">
    <source>
        <dbReference type="RuleBase" id="RU366062"/>
    </source>
</evidence>
<dbReference type="SUPFAM" id="SSF56425">
    <property type="entry name" value="Succinate dehydrogenase/fumarate reductase flavoprotein, catalytic domain"/>
    <property type="match status" value="1"/>
</dbReference>
<dbReference type="Pfam" id="PF00890">
    <property type="entry name" value="FAD_binding_2"/>
    <property type="match status" value="1"/>
</dbReference>
<gene>
    <name evidence="10" type="ORF">HMPREF0762_01493</name>
</gene>
<keyword evidence="11" id="KW-1185">Reference proteome</keyword>
<dbReference type="Pfam" id="PF04205">
    <property type="entry name" value="FMN_bind"/>
    <property type="match status" value="1"/>
</dbReference>
<protein>
    <recommendedName>
        <fullName evidence="3 8">Urocanate reductase</fullName>
        <ecNumber evidence="2 8">1.3.99.33</ecNumber>
    </recommendedName>
</protein>
<evidence type="ECO:0000256" key="3">
    <source>
        <dbReference type="ARBA" id="ARBA00015872"/>
    </source>
</evidence>
<evidence type="ECO:0000313" key="11">
    <source>
        <dbReference type="Proteomes" id="UP000006001"/>
    </source>
</evidence>
<organism evidence="10 11">
    <name type="scientific">Slackia exigua (strain ATCC 700122 / DSM 15923 / CIP 105133 / JCM 11022 / KCTC 5966 / S-7)</name>
    <dbReference type="NCBI Taxonomy" id="649764"/>
    <lineage>
        <taxon>Bacteria</taxon>
        <taxon>Bacillati</taxon>
        <taxon>Actinomycetota</taxon>
        <taxon>Coriobacteriia</taxon>
        <taxon>Eggerthellales</taxon>
        <taxon>Eggerthellaceae</taxon>
        <taxon>Slackia</taxon>
    </lineage>
</organism>
<keyword evidence="5 8" id="KW-0274">FAD</keyword>
<dbReference type="eggNOG" id="COG1053">
    <property type="taxonomic scope" value="Bacteria"/>
</dbReference>
<dbReference type="AlphaFoldDB" id="D0WI21"/>
<comment type="similarity">
    <text evidence="1 8">Belongs to the FAD-dependent oxidoreductase 2 family. FRD/SDH subfamily.</text>
</comment>
<evidence type="ECO:0000256" key="5">
    <source>
        <dbReference type="ARBA" id="ARBA00022827"/>
    </source>
</evidence>
<sequence length="587" mass="61912">MIAAAGGASLFLGACASDGGAAKIPQSGQIAGSGSSTGKGGELNVECVLEDGKLLHINVLKSQESAGVGTEAIDVLSSLIVDNQTLNVDAVSGATLSSRAFILATADALKQAGEDADEWKARAKAVPALPDSIPTDVDVVVVGAGGAGYAAALTAARNGSSVVMIEKLGITGGDTILSGGAISVPNNYFQRRDGIEDSVEKLAEDMLVGGDNIGDPELVQVIAEGAYDAMEWLTFEADVAWQPYQQFFGGHSVARSLVPYGQEGSEIIVKLDKRCKEVDGLTIVRNMKAEELVVEGGAVTGVKATHTLSGDPYTFKAKHVILATGGFGSNVEMRVKYNPKMDENILSTDSVGATGDGISMAEAIGANLIDMQYIQTYPTCDVETGGLLYTGNMRLNQNAICVNKEGKRYVEELERRDVISEATTQQTDGVGYMVFTQEQVDKTGVFNANKSEVENLLAREKMVRGDTLEEACKPFSIDAAELQKTIDTWNGYCAAGKDDDFNYRGTLNPINEGPYYVIVFKPSVHYTMGGLHINPQAQVLDDAGEPISGLMAIGEVAGHKMGDNRLGSCSIADAFVFGRRAGEAVSK</sequence>
<evidence type="ECO:0000313" key="10">
    <source>
        <dbReference type="EMBL" id="EEZ60688.1"/>
    </source>
</evidence>
<dbReference type="STRING" id="649764.HMPREF0762_01493"/>
<dbReference type="PANTHER" id="PTHR43400:SF7">
    <property type="entry name" value="FAD-DEPENDENT OXIDOREDUCTASE 2 FAD BINDING DOMAIN-CONTAINING PROTEIN"/>
    <property type="match status" value="1"/>
</dbReference>
<dbReference type="Gene3D" id="3.90.1010.20">
    <property type="match status" value="1"/>
</dbReference>
<evidence type="ECO:0000259" key="9">
    <source>
        <dbReference type="SMART" id="SM00900"/>
    </source>
</evidence>
<dbReference type="SMART" id="SM00900">
    <property type="entry name" value="FMN_bind"/>
    <property type="match status" value="1"/>
</dbReference>
<dbReference type="InterPro" id="IPR010960">
    <property type="entry name" value="Flavocytochrome_c"/>
</dbReference>